<feature type="transmembrane region" description="Helical" evidence="6">
    <location>
        <begin position="318"/>
        <end position="338"/>
    </location>
</feature>
<comment type="caution">
    <text evidence="7">The sequence shown here is derived from an EMBL/GenBank/DDBJ whole genome shotgun (WGS) entry which is preliminary data.</text>
</comment>
<evidence type="ECO:0000313" key="7">
    <source>
        <dbReference type="EMBL" id="KAK5170645.1"/>
    </source>
</evidence>
<feature type="transmembrane region" description="Helical" evidence="6">
    <location>
        <begin position="420"/>
        <end position="440"/>
    </location>
</feature>
<dbReference type="GO" id="GO:0016020">
    <property type="term" value="C:membrane"/>
    <property type="evidence" value="ECO:0007669"/>
    <property type="project" value="UniProtKB-SubCell"/>
</dbReference>
<dbReference type="RefSeq" id="XP_064659843.1">
    <property type="nucleotide sequence ID" value="XM_064802482.1"/>
</dbReference>
<accession>A0AAV9PEL7</accession>
<keyword evidence="8" id="KW-1185">Reference proteome</keyword>
<evidence type="ECO:0000256" key="2">
    <source>
        <dbReference type="ARBA" id="ARBA00022448"/>
    </source>
</evidence>
<dbReference type="PANTHER" id="PTHR45649:SF1">
    <property type="entry name" value="TRANSPORTER, PUTATIVE (EUROFUNG)-RELATED"/>
    <property type="match status" value="1"/>
</dbReference>
<evidence type="ECO:0008006" key="9">
    <source>
        <dbReference type="Google" id="ProtNLM"/>
    </source>
</evidence>
<keyword evidence="3 6" id="KW-0812">Transmembrane</keyword>
<feature type="transmembrane region" description="Helical" evidence="6">
    <location>
        <begin position="388"/>
        <end position="408"/>
    </location>
</feature>
<feature type="transmembrane region" description="Helical" evidence="6">
    <location>
        <begin position="344"/>
        <end position="367"/>
    </location>
</feature>
<keyword evidence="2" id="KW-0813">Transport</keyword>
<dbReference type="GeneID" id="89926578"/>
<feature type="transmembrane region" description="Helical" evidence="6">
    <location>
        <begin position="272"/>
        <end position="297"/>
    </location>
</feature>
<comment type="subcellular location">
    <subcellularLocation>
        <location evidence="1">Membrane</location>
        <topology evidence="1">Multi-pass membrane protein</topology>
    </subcellularLocation>
</comment>
<dbReference type="EMBL" id="JAVRRT010000007">
    <property type="protein sequence ID" value="KAK5170645.1"/>
    <property type="molecule type" value="Genomic_DNA"/>
</dbReference>
<dbReference type="AlphaFoldDB" id="A0AAV9PEL7"/>
<keyword evidence="4 6" id="KW-1133">Transmembrane helix</keyword>
<dbReference type="Proteomes" id="UP001337655">
    <property type="component" value="Unassembled WGS sequence"/>
</dbReference>
<evidence type="ECO:0000313" key="8">
    <source>
        <dbReference type="Proteomes" id="UP001337655"/>
    </source>
</evidence>
<gene>
    <name evidence="7" type="ORF">LTR77_005234</name>
</gene>
<feature type="transmembrane region" description="Helical" evidence="6">
    <location>
        <begin position="119"/>
        <end position="138"/>
    </location>
</feature>
<dbReference type="InterPro" id="IPR002293">
    <property type="entry name" value="AA/rel_permease1"/>
</dbReference>
<reference evidence="7 8" key="1">
    <citation type="submission" date="2023-08" db="EMBL/GenBank/DDBJ databases">
        <title>Black Yeasts Isolated from many extreme environments.</title>
        <authorList>
            <person name="Coleine C."/>
            <person name="Stajich J.E."/>
            <person name="Selbmann L."/>
        </authorList>
    </citation>
    <scope>NUCLEOTIDE SEQUENCE [LARGE SCALE GENOMIC DNA]</scope>
    <source>
        <strain evidence="7 8">CCFEE 5935</strain>
    </source>
</reference>
<dbReference type="PIRSF" id="PIRSF006060">
    <property type="entry name" value="AA_transporter"/>
    <property type="match status" value="1"/>
</dbReference>
<feature type="transmembrane region" description="Helical" evidence="6">
    <location>
        <begin position="158"/>
        <end position="179"/>
    </location>
</feature>
<dbReference type="GO" id="GO:0022857">
    <property type="term" value="F:transmembrane transporter activity"/>
    <property type="evidence" value="ECO:0007669"/>
    <property type="project" value="InterPro"/>
</dbReference>
<dbReference type="PANTHER" id="PTHR45649">
    <property type="entry name" value="AMINO-ACID PERMEASE BAT1"/>
    <property type="match status" value="1"/>
</dbReference>
<feature type="transmembrane region" description="Helical" evidence="6">
    <location>
        <begin position="218"/>
        <end position="241"/>
    </location>
</feature>
<evidence type="ECO:0000256" key="4">
    <source>
        <dbReference type="ARBA" id="ARBA00022989"/>
    </source>
</evidence>
<name>A0AAV9PEL7_9PEZI</name>
<proteinExistence type="predicted"/>
<evidence type="ECO:0000256" key="1">
    <source>
        <dbReference type="ARBA" id="ARBA00004141"/>
    </source>
</evidence>
<feature type="transmembrane region" description="Helical" evidence="6">
    <location>
        <begin position="56"/>
        <end position="73"/>
    </location>
</feature>
<keyword evidence="5 6" id="KW-0472">Membrane</keyword>
<evidence type="ECO:0000256" key="5">
    <source>
        <dbReference type="ARBA" id="ARBA00023136"/>
    </source>
</evidence>
<evidence type="ECO:0000256" key="3">
    <source>
        <dbReference type="ARBA" id="ARBA00022692"/>
    </source>
</evidence>
<dbReference type="Gene3D" id="1.20.1740.10">
    <property type="entry name" value="Amino acid/polyamine transporter I"/>
    <property type="match status" value="1"/>
</dbReference>
<evidence type="ECO:0000256" key="6">
    <source>
        <dbReference type="SAM" id="Phobius"/>
    </source>
</evidence>
<protein>
    <recommendedName>
        <fullName evidence="9">Amino acid transporter</fullName>
    </recommendedName>
</protein>
<organism evidence="7 8">
    <name type="scientific">Saxophila tyrrhenica</name>
    <dbReference type="NCBI Taxonomy" id="1690608"/>
    <lineage>
        <taxon>Eukaryota</taxon>
        <taxon>Fungi</taxon>
        <taxon>Dikarya</taxon>
        <taxon>Ascomycota</taxon>
        <taxon>Pezizomycotina</taxon>
        <taxon>Dothideomycetes</taxon>
        <taxon>Dothideomycetidae</taxon>
        <taxon>Mycosphaerellales</taxon>
        <taxon>Extremaceae</taxon>
        <taxon>Saxophila</taxon>
    </lineage>
</organism>
<sequence length="457" mass="50234">MRILEARKAIGALGGEKTDEANVESSEISRNGEVARSTEQDALDMQKLGVRQETKLGWQAAAATGTYLGGLIIQSMVALNNPSYTPTRWQGTLILYAVLLVTLFVNTVLVRILPGLEGLILILHVVGFFAIMIPVVYLAPISDNAFVWTEFNNSFSGYHSAGLSWFIGQSASAILFIGYDGACHMAEEVQNAAVNVRENIIKDHLNVADRFLYQVPRAMFFTIFINGAMGFATYIFMLYSFGNPVAALTSPYGLPFIEIFYNATQSKAGTTAMISLLVAMYIFATFGFVASASRQAWAFSRDNGLPLSRLWRRVDSRWAIPTYTIFLTGLINALLGLINIGSSVAFNAIVSLVVSAYLSSYFIPIALMIRKRLRHEPIRFGPWNLGRWGLPVNCVAAVYTLVTVVFTFFPPSVPVDAQTMNYSCAVYGGVVVLGLVYYVLRGHKFYVGPSTEMVVGE</sequence>
<feature type="transmembrane region" description="Helical" evidence="6">
    <location>
        <begin position="93"/>
        <end position="112"/>
    </location>
</feature>
<dbReference type="Pfam" id="PF13520">
    <property type="entry name" value="AA_permease_2"/>
    <property type="match status" value="1"/>
</dbReference>